<dbReference type="Gene3D" id="3.30.450.20">
    <property type="entry name" value="PAS domain"/>
    <property type="match status" value="3"/>
</dbReference>
<dbReference type="CDD" id="cd01949">
    <property type="entry name" value="GGDEF"/>
    <property type="match status" value="1"/>
</dbReference>
<evidence type="ECO:0000256" key="2">
    <source>
        <dbReference type="ARBA" id="ARBA00004533"/>
    </source>
</evidence>
<dbReference type="Proteomes" id="UP000185766">
    <property type="component" value="Unassembled WGS sequence"/>
</dbReference>
<dbReference type="NCBIfam" id="TIGR00254">
    <property type="entry name" value="GGDEF"/>
    <property type="match status" value="1"/>
</dbReference>
<proteinExistence type="predicted"/>
<dbReference type="Gene3D" id="3.30.70.270">
    <property type="match status" value="1"/>
</dbReference>
<dbReference type="NCBIfam" id="TIGR00229">
    <property type="entry name" value="sensory_box"/>
    <property type="match status" value="2"/>
</dbReference>
<dbReference type="PROSITE" id="PS50887">
    <property type="entry name" value="GGDEF"/>
    <property type="match status" value="1"/>
</dbReference>
<dbReference type="Gene3D" id="2.10.70.100">
    <property type="match status" value="1"/>
</dbReference>
<dbReference type="Pfam" id="PF13426">
    <property type="entry name" value="PAS_9"/>
    <property type="match status" value="2"/>
</dbReference>
<evidence type="ECO:0000256" key="1">
    <source>
        <dbReference type="ARBA" id="ARBA00001946"/>
    </source>
</evidence>
<dbReference type="GO" id="GO:0003824">
    <property type="term" value="F:catalytic activity"/>
    <property type="evidence" value="ECO:0007669"/>
    <property type="project" value="UniProtKB-ARBA"/>
</dbReference>
<evidence type="ECO:0000313" key="6">
    <source>
        <dbReference type="Proteomes" id="UP000185766"/>
    </source>
</evidence>
<feature type="domain" description="GGDEF" evidence="4">
    <location>
        <begin position="413"/>
        <end position="547"/>
    </location>
</feature>
<dbReference type="FunFam" id="3.30.70.270:FF:000001">
    <property type="entry name" value="Diguanylate cyclase domain protein"/>
    <property type="match status" value="1"/>
</dbReference>
<dbReference type="InterPro" id="IPR013655">
    <property type="entry name" value="PAS_fold_3"/>
</dbReference>
<dbReference type="EMBL" id="FOAS01000005">
    <property type="protein sequence ID" value="SEK82889.1"/>
    <property type="molecule type" value="Genomic_DNA"/>
</dbReference>
<dbReference type="SUPFAM" id="SSF55073">
    <property type="entry name" value="Nucleotide cyclase"/>
    <property type="match status" value="1"/>
</dbReference>
<organism evidence="5 6">
    <name type="scientific">Atopomonas hussainii</name>
    <dbReference type="NCBI Taxonomy" id="1429083"/>
    <lineage>
        <taxon>Bacteria</taxon>
        <taxon>Pseudomonadati</taxon>
        <taxon>Pseudomonadota</taxon>
        <taxon>Gammaproteobacteria</taxon>
        <taxon>Pseudomonadales</taxon>
        <taxon>Pseudomonadaceae</taxon>
        <taxon>Atopomonas</taxon>
    </lineage>
</organism>
<dbReference type="SMART" id="SM00267">
    <property type="entry name" value="GGDEF"/>
    <property type="match status" value="1"/>
</dbReference>
<dbReference type="STRING" id="1429083.GCA_001885685_01239"/>
<evidence type="ECO:0000259" key="3">
    <source>
        <dbReference type="PROSITE" id="PS50113"/>
    </source>
</evidence>
<dbReference type="InterPro" id="IPR052155">
    <property type="entry name" value="Biofilm_reg_signaling"/>
</dbReference>
<protein>
    <submittedName>
        <fullName evidence="5">PAS domain S-box-containing protein/diguanylate cyclase (GGDEF) domain-containing protein</fullName>
    </submittedName>
</protein>
<dbReference type="InterPro" id="IPR029787">
    <property type="entry name" value="Nucleotide_cyclase"/>
</dbReference>
<comment type="cofactor">
    <cofactor evidence="1">
        <name>Mg(2+)</name>
        <dbReference type="ChEBI" id="CHEBI:18420"/>
    </cofactor>
</comment>
<dbReference type="InterPro" id="IPR000014">
    <property type="entry name" value="PAS"/>
</dbReference>
<dbReference type="RefSeq" id="WP_074866552.1">
    <property type="nucleotide sequence ID" value="NZ_FOAS01000005.1"/>
</dbReference>
<feature type="domain" description="PAC" evidence="3">
    <location>
        <begin position="329"/>
        <end position="381"/>
    </location>
</feature>
<dbReference type="InterPro" id="IPR001610">
    <property type="entry name" value="PAC"/>
</dbReference>
<dbReference type="PROSITE" id="PS50113">
    <property type="entry name" value="PAC"/>
    <property type="match status" value="2"/>
</dbReference>
<dbReference type="GO" id="GO:0005886">
    <property type="term" value="C:plasma membrane"/>
    <property type="evidence" value="ECO:0007669"/>
    <property type="project" value="UniProtKB-SubCell"/>
</dbReference>
<dbReference type="PANTHER" id="PTHR44757">
    <property type="entry name" value="DIGUANYLATE CYCLASE DGCP"/>
    <property type="match status" value="1"/>
</dbReference>
<reference evidence="5 6" key="1">
    <citation type="submission" date="2016-10" db="EMBL/GenBank/DDBJ databases">
        <authorList>
            <person name="de Groot N.N."/>
        </authorList>
    </citation>
    <scope>NUCLEOTIDE SEQUENCE [LARGE SCALE GENOMIC DNA]</scope>
    <source>
        <strain evidence="5 6">JCM 19513</strain>
    </source>
</reference>
<dbReference type="InterPro" id="IPR000160">
    <property type="entry name" value="GGDEF_dom"/>
</dbReference>
<accession>A0A1H7K7U3</accession>
<dbReference type="PANTHER" id="PTHR44757:SF2">
    <property type="entry name" value="BIOFILM ARCHITECTURE MAINTENANCE PROTEIN MBAA"/>
    <property type="match status" value="1"/>
</dbReference>
<evidence type="ECO:0000313" key="5">
    <source>
        <dbReference type="EMBL" id="SEK82889.1"/>
    </source>
</evidence>
<dbReference type="InterPro" id="IPR000700">
    <property type="entry name" value="PAS-assoc_C"/>
</dbReference>
<dbReference type="AlphaFoldDB" id="A0A1H7K7U3"/>
<dbReference type="SUPFAM" id="SSF55785">
    <property type="entry name" value="PYP-like sensor domain (PAS domain)"/>
    <property type="match status" value="3"/>
</dbReference>
<dbReference type="InterPro" id="IPR035965">
    <property type="entry name" value="PAS-like_dom_sf"/>
</dbReference>
<feature type="domain" description="PAC" evidence="3">
    <location>
        <begin position="207"/>
        <end position="259"/>
    </location>
</feature>
<dbReference type="CDD" id="cd00130">
    <property type="entry name" value="PAS"/>
    <property type="match status" value="2"/>
</dbReference>
<dbReference type="Pfam" id="PF08447">
    <property type="entry name" value="PAS_3"/>
    <property type="match status" value="1"/>
</dbReference>
<dbReference type="Pfam" id="PF00990">
    <property type="entry name" value="GGDEF"/>
    <property type="match status" value="1"/>
</dbReference>
<dbReference type="SMART" id="SM00086">
    <property type="entry name" value="PAC"/>
    <property type="match status" value="2"/>
</dbReference>
<gene>
    <name evidence="5" type="ORF">SAMN05216214_105186</name>
</gene>
<keyword evidence="6" id="KW-1185">Reference proteome</keyword>
<sequence length="553" mass="62248">MNSALLWVTVALIVLASGAGHFYYARLRRLQMLQRWPEALLLVNKQGRILLSNAQASYLLALSQSQLQQQNLEQLVGPQSLQTGAWLVRLQHAQGAPLHVQCSLWSQRQQSYLLRLRPLNEAELAVPELRLSHDLLQRSALDAGIAAWSWDPHSNALHWSDQVFALLGLDPANFTPTYEHYLALVHSDDRQRYHAAAQAALHDPQPYSIEYRIMRPDGQQLTLLEHNQMQFDAQGTLHNVWGTITDITARQLLETRLNLSSLAIDACTQGVLICDHDYRPQLVNPAFCRMTGFPKDALLEPGWSMLSHSRESPEDSLASLEESLEGDRWYGELWLHGIKGRSRSVLVSRTLVRDEQSKITQRIYICTDITQLKLQQEQLQLLAYRDPLTGLPNRLLFDDRLLQSLQYCQRQEKPLALAFIDLNGFKAINDQLGHNAGDKALCDVAQTLQALVRESDTVARWGGDEFAILMPACGEPSATLERLEAMAHSLRQQHQDGDGNPLIISASIGVAFFPADATRMESLLELADQRMYQAKRSGQMLVTSDTPLPEQPA</sequence>
<name>A0A1H7K7U3_9GAMM</name>
<evidence type="ECO:0000259" key="4">
    <source>
        <dbReference type="PROSITE" id="PS50887"/>
    </source>
</evidence>
<dbReference type="SMART" id="SM00091">
    <property type="entry name" value="PAS"/>
    <property type="match status" value="3"/>
</dbReference>
<comment type="subcellular location">
    <subcellularLocation>
        <location evidence="2">Cell inner membrane</location>
    </subcellularLocation>
</comment>
<dbReference type="InterPro" id="IPR043128">
    <property type="entry name" value="Rev_trsase/Diguanyl_cyclase"/>
</dbReference>